<proteinExistence type="predicted"/>
<evidence type="ECO:0008006" key="4">
    <source>
        <dbReference type="Google" id="ProtNLM"/>
    </source>
</evidence>
<comment type="caution">
    <text evidence="2">The sequence shown here is derived from an EMBL/GenBank/DDBJ whole genome shotgun (WGS) entry which is preliminary data.</text>
</comment>
<feature type="transmembrane region" description="Helical" evidence="1">
    <location>
        <begin position="116"/>
        <end position="139"/>
    </location>
</feature>
<dbReference type="EMBL" id="BMMF01000010">
    <property type="protein sequence ID" value="GGK43131.1"/>
    <property type="molecule type" value="Genomic_DNA"/>
</dbReference>
<dbReference type="AlphaFoldDB" id="A0A917QCC9"/>
<evidence type="ECO:0000313" key="2">
    <source>
        <dbReference type="EMBL" id="GGK43131.1"/>
    </source>
</evidence>
<feature type="transmembrane region" description="Helical" evidence="1">
    <location>
        <begin position="75"/>
        <end position="95"/>
    </location>
</feature>
<keyword evidence="1" id="KW-0812">Transmembrane</keyword>
<dbReference type="Proteomes" id="UP000600449">
    <property type="component" value="Unassembled WGS sequence"/>
</dbReference>
<feature type="transmembrane region" description="Helical" evidence="1">
    <location>
        <begin position="145"/>
        <end position="165"/>
    </location>
</feature>
<feature type="transmembrane region" description="Helical" evidence="1">
    <location>
        <begin position="9"/>
        <end position="29"/>
    </location>
</feature>
<dbReference type="InterPro" id="IPR018681">
    <property type="entry name" value="DUF2165_transmembrane"/>
</dbReference>
<dbReference type="RefSeq" id="WP_188914346.1">
    <property type="nucleotide sequence ID" value="NZ_BMMF01000010.1"/>
</dbReference>
<dbReference type="Pfam" id="PF09933">
    <property type="entry name" value="DUF2165"/>
    <property type="match status" value="1"/>
</dbReference>
<evidence type="ECO:0000256" key="1">
    <source>
        <dbReference type="SAM" id="Phobius"/>
    </source>
</evidence>
<keyword evidence="1" id="KW-0472">Membrane</keyword>
<keyword evidence="1" id="KW-1133">Transmembrane helix</keyword>
<name>A0A917QCC9_9HYPH</name>
<gene>
    <name evidence="2" type="ORF">GCM10011322_32880</name>
</gene>
<keyword evidence="3" id="KW-1185">Reference proteome</keyword>
<organism evidence="2 3">
    <name type="scientific">Salinarimonas ramus</name>
    <dbReference type="NCBI Taxonomy" id="690164"/>
    <lineage>
        <taxon>Bacteria</taxon>
        <taxon>Pseudomonadati</taxon>
        <taxon>Pseudomonadota</taxon>
        <taxon>Alphaproteobacteria</taxon>
        <taxon>Hyphomicrobiales</taxon>
        <taxon>Salinarimonadaceae</taxon>
        <taxon>Salinarimonas</taxon>
    </lineage>
</organism>
<reference evidence="2 3" key="1">
    <citation type="journal article" date="2014" name="Int. J. Syst. Evol. Microbiol.">
        <title>Complete genome sequence of Corynebacterium casei LMG S-19264T (=DSM 44701T), isolated from a smear-ripened cheese.</title>
        <authorList>
            <consortium name="US DOE Joint Genome Institute (JGI-PGF)"/>
            <person name="Walter F."/>
            <person name="Albersmeier A."/>
            <person name="Kalinowski J."/>
            <person name="Ruckert C."/>
        </authorList>
    </citation>
    <scope>NUCLEOTIDE SEQUENCE [LARGE SCALE GENOMIC DNA]</scope>
    <source>
        <strain evidence="2 3">CGMCC 1.9161</strain>
    </source>
</reference>
<accession>A0A917QCC9</accession>
<evidence type="ECO:0000313" key="3">
    <source>
        <dbReference type="Proteomes" id="UP000600449"/>
    </source>
</evidence>
<protein>
    <recommendedName>
        <fullName evidence="4">DUF2165 domain-containing protein</fullName>
    </recommendedName>
</protein>
<sequence length="175" mass="19348">MNALSTKPILLTKTVLMAGIAAWMSIAVFNNATDPGTNRYLLGLMLEMTLLQDEPNGLGAGLLWRAWSSEVAPPLLWGIVAVQIAIALYLWRGALTFGAAAFSGDRVALEDARRTCIRALTAFMTLWIFFLCGGLWFGYWMKQGAVQMVHMTLLIMSVLFIGFMADRRGERPEEA</sequence>